<dbReference type="InterPro" id="IPR045078">
    <property type="entry name" value="TST/MPST-like"/>
</dbReference>
<evidence type="ECO:0000256" key="1">
    <source>
        <dbReference type="ARBA" id="ARBA00022679"/>
    </source>
</evidence>
<dbReference type="InterPro" id="IPR001763">
    <property type="entry name" value="Rhodanese-like_dom"/>
</dbReference>
<name>A0A919CHL2_9GAMM</name>
<accession>A0A919CHL2</accession>
<sequence length="265" mass="28158">MYTDNLVAADAIPADAIIVDCRFALGDSAAGREAYELGHIPGAYYLDLNSDLSGPVLKEGGRHPLPAATDFAQTLSRCGITPDSVVVAYDDSRFAYAGRLWWMMRAAGFRPPALINGGYTAWLAAGGQPSTASPVAVEPLETSVQGFAGNLNRAEVITAQSEGAVLVDAREPRRYAGLEEPIDPVAGHIPGAMNQPWLEITDEAGFVLQREALSQRLAPLLEQERLIAYCGSGVTACVILFALALLGRDDAGLYSGSWSDWCSAL</sequence>
<dbReference type="CDD" id="cd01448">
    <property type="entry name" value="TST_Repeat_1"/>
    <property type="match status" value="1"/>
</dbReference>
<dbReference type="SMART" id="SM00450">
    <property type="entry name" value="RHOD"/>
    <property type="match status" value="2"/>
</dbReference>
<dbReference type="Pfam" id="PF00581">
    <property type="entry name" value="Rhodanese"/>
    <property type="match status" value="2"/>
</dbReference>
<dbReference type="CDD" id="cd01449">
    <property type="entry name" value="TST_Repeat_2"/>
    <property type="match status" value="1"/>
</dbReference>
<gene>
    <name evidence="5" type="ORF">GCM10007053_03270</name>
</gene>
<dbReference type="EMBL" id="BMYM01000001">
    <property type="protein sequence ID" value="GHD26389.1"/>
    <property type="molecule type" value="Genomic_DNA"/>
</dbReference>
<keyword evidence="3" id="KW-0812">Transmembrane</keyword>
<evidence type="ECO:0000313" key="6">
    <source>
        <dbReference type="Proteomes" id="UP000644693"/>
    </source>
</evidence>
<comment type="caution">
    <text evidence="5">The sequence shown here is derived from an EMBL/GenBank/DDBJ whole genome shotgun (WGS) entry which is preliminary data.</text>
</comment>
<dbReference type="Gene3D" id="3.40.250.10">
    <property type="entry name" value="Rhodanese-like domain"/>
    <property type="match status" value="2"/>
</dbReference>
<dbReference type="InterPro" id="IPR036873">
    <property type="entry name" value="Rhodanese-like_dom_sf"/>
</dbReference>
<keyword evidence="3" id="KW-1133">Transmembrane helix</keyword>
<protein>
    <submittedName>
        <fullName evidence="5">Thiosulfate sulfurtransferase</fullName>
    </submittedName>
</protein>
<feature type="transmembrane region" description="Helical" evidence="3">
    <location>
        <begin position="226"/>
        <end position="246"/>
    </location>
</feature>
<evidence type="ECO:0000256" key="2">
    <source>
        <dbReference type="ARBA" id="ARBA00022737"/>
    </source>
</evidence>
<keyword evidence="2" id="KW-0677">Repeat</keyword>
<keyword evidence="6" id="KW-1185">Reference proteome</keyword>
<keyword evidence="3" id="KW-0472">Membrane</keyword>
<dbReference type="PROSITE" id="PS50206">
    <property type="entry name" value="RHODANESE_3"/>
    <property type="match status" value="2"/>
</dbReference>
<proteinExistence type="predicted"/>
<dbReference type="SUPFAM" id="SSF52821">
    <property type="entry name" value="Rhodanese/Cell cycle control phosphatase"/>
    <property type="match status" value="2"/>
</dbReference>
<evidence type="ECO:0000259" key="4">
    <source>
        <dbReference type="PROSITE" id="PS50206"/>
    </source>
</evidence>
<reference evidence="5" key="1">
    <citation type="journal article" date="2014" name="Int. J. Syst. Evol. Microbiol.">
        <title>Complete genome sequence of Corynebacterium casei LMG S-19264T (=DSM 44701T), isolated from a smear-ripened cheese.</title>
        <authorList>
            <consortium name="US DOE Joint Genome Institute (JGI-PGF)"/>
            <person name="Walter F."/>
            <person name="Albersmeier A."/>
            <person name="Kalinowski J."/>
            <person name="Ruckert C."/>
        </authorList>
    </citation>
    <scope>NUCLEOTIDE SEQUENCE</scope>
    <source>
        <strain evidence="5">KCTC 23430</strain>
    </source>
</reference>
<dbReference type="PROSITE" id="PS00380">
    <property type="entry name" value="RHODANESE_1"/>
    <property type="match status" value="1"/>
</dbReference>
<dbReference type="PANTHER" id="PTHR11364">
    <property type="entry name" value="THIOSULFATE SULFERTANSFERASE"/>
    <property type="match status" value="1"/>
</dbReference>
<dbReference type="AlphaFoldDB" id="A0A919CHL2"/>
<evidence type="ECO:0000313" key="5">
    <source>
        <dbReference type="EMBL" id="GHD26389.1"/>
    </source>
</evidence>
<dbReference type="Proteomes" id="UP000644693">
    <property type="component" value="Unassembled WGS sequence"/>
</dbReference>
<keyword evidence="1" id="KW-0808">Transferase</keyword>
<dbReference type="RefSeq" id="WP_189474530.1">
    <property type="nucleotide sequence ID" value="NZ_BMYM01000001.1"/>
</dbReference>
<feature type="domain" description="Rhodanese" evidence="4">
    <location>
        <begin position="12"/>
        <end position="131"/>
    </location>
</feature>
<organism evidence="5 6">
    <name type="scientific">Parahalioglobus pacificus</name>
    <dbReference type="NCBI Taxonomy" id="930806"/>
    <lineage>
        <taxon>Bacteria</taxon>
        <taxon>Pseudomonadati</taxon>
        <taxon>Pseudomonadota</taxon>
        <taxon>Gammaproteobacteria</taxon>
        <taxon>Cellvibrionales</taxon>
        <taxon>Halieaceae</taxon>
        <taxon>Parahalioglobus</taxon>
    </lineage>
</organism>
<evidence type="ECO:0000256" key="3">
    <source>
        <dbReference type="SAM" id="Phobius"/>
    </source>
</evidence>
<reference evidence="5" key="2">
    <citation type="submission" date="2020-09" db="EMBL/GenBank/DDBJ databases">
        <authorList>
            <person name="Sun Q."/>
            <person name="Kim S."/>
        </authorList>
    </citation>
    <scope>NUCLEOTIDE SEQUENCE</scope>
    <source>
        <strain evidence="5">KCTC 23430</strain>
    </source>
</reference>
<feature type="domain" description="Rhodanese" evidence="4">
    <location>
        <begin position="160"/>
        <end position="263"/>
    </location>
</feature>
<dbReference type="InterPro" id="IPR001307">
    <property type="entry name" value="Thiosulphate_STrfase_CS"/>
</dbReference>
<dbReference type="PANTHER" id="PTHR11364:SF27">
    <property type="entry name" value="SULFURTRANSFERASE"/>
    <property type="match status" value="1"/>
</dbReference>
<dbReference type="GO" id="GO:0004792">
    <property type="term" value="F:thiosulfate-cyanide sulfurtransferase activity"/>
    <property type="evidence" value="ECO:0007669"/>
    <property type="project" value="InterPro"/>
</dbReference>